<feature type="compositionally biased region" description="Basic and acidic residues" evidence="6">
    <location>
        <begin position="360"/>
        <end position="376"/>
    </location>
</feature>
<organism evidence="8 9">
    <name type="scientific">Frondihabitans sucicola</name>
    <dbReference type="NCBI Taxonomy" id="1268041"/>
    <lineage>
        <taxon>Bacteria</taxon>
        <taxon>Bacillati</taxon>
        <taxon>Actinomycetota</taxon>
        <taxon>Actinomycetes</taxon>
        <taxon>Micrococcales</taxon>
        <taxon>Microbacteriaceae</taxon>
        <taxon>Frondihabitans</taxon>
    </lineage>
</organism>
<feature type="region of interest" description="Disordered" evidence="6">
    <location>
        <begin position="349"/>
        <end position="426"/>
    </location>
</feature>
<protein>
    <recommendedName>
        <fullName evidence="10">YihY/virulence factor BrkB family protein</fullName>
    </recommendedName>
</protein>
<sequence>MAPSSKTAIADDPTQDPDAGKPSSPADLTKRTWLYTFKKTLREFSSDGCTDLAAALTYFAVQALFPGLLAVVSLLGLFGQAKNTTQQVLDLVGQFASDDVVTAIRGPVESLTGSPAAGVTFVVGVLGAIWSASGYVGAFGRALNRIYDRSEGRPVWKLRPTNLLVTVIAVVLVVLAGLILVLSGDIARTIGDFIGLGDATVDVWLVVKWPVLAFIVVLVVAVLYYFAPNVKQPRFRWMSMGALLAIAIWLVASVGFAFYVANFSHYNKTYGALGGVIAFLLWLWITNNALLFGAEFDAETERGRELQAGIRAEEDIQLPPRDTKQSDKKAAKHAQDVLDGMRLRQASAEEIRAEEEAEAERERAARESERAEKSTGADEEAAERDAAARKKAEHEHAEPDGTGLSRRARREQERDKNPVDNPADFV</sequence>
<feature type="compositionally biased region" description="Basic and acidic residues" evidence="6">
    <location>
        <begin position="383"/>
        <end position="399"/>
    </location>
</feature>
<dbReference type="PANTHER" id="PTHR30213">
    <property type="entry name" value="INNER MEMBRANE PROTEIN YHJD"/>
    <property type="match status" value="1"/>
</dbReference>
<keyword evidence="3 7" id="KW-0812">Transmembrane</keyword>
<feature type="transmembrane region" description="Helical" evidence="7">
    <location>
        <begin position="116"/>
        <end position="140"/>
    </location>
</feature>
<feature type="transmembrane region" description="Helical" evidence="7">
    <location>
        <begin position="52"/>
        <end position="78"/>
    </location>
</feature>
<gene>
    <name evidence="8" type="ORF">GCM10025867_04730</name>
</gene>
<proteinExistence type="predicted"/>
<feature type="transmembrane region" description="Helical" evidence="7">
    <location>
        <begin position="161"/>
        <end position="183"/>
    </location>
</feature>
<dbReference type="Pfam" id="PF03631">
    <property type="entry name" value="Virul_fac_BrkB"/>
    <property type="match status" value="1"/>
</dbReference>
<evidence type="ECO:0000256" key="5">
    <source>
        <dbReference type="ARBA" id="ARBA00023136"/>
    </source>
</evidence>
<dbReference type="EMBL" id="AP027732">
    <property type="protein sequence ID" value="BDZ48232.1"/>
    <property type="molecule type" value="Genomic_DNA"/>
</dbReference>
<dbReference type="NCBIfam" id="TIGR00765">
    <property type="entry name" value="yihY_not_rbn"/>
    <property type="match status" value="1"/>
</dbReference>
<evidence type="ECO:0000256" key="1">
    <source>
        <dbReference type="ARBA" id="ARBA00004651"/>
    </source>
</evidence>
<accession>A0ABM8GIN0</accession>
<dbReference type="RefSeq" id="WP_286345243.1">
    <property type="nucleotide sequence ID" value="NZ_AP027732.1"/>
</dbReference>
<feature type="transmembrane region" description="Helical" evidence="7">
    <location>
        <begin position="239"/>
        <end position="260"/>
    </location>
</feature>
<reference evidence="9" key="1">
    <citation type="journal article" date="2019" name="Int. J. Syst. Evol. Microbiol.">
        <title>The Global Catalogue of Microorganisms (GCM) 10K type strain sequencing project: providing services to taxonomists for standard genome sequencing and annotation.</title>
        <authorList>
            <consortium name="The Broad Institute Genomics Platform"/>
            <consortium name="The Broad Institute Genome Sequencing Center for Infectious Disease"/>
            <person name="Wu L."/>
            <person name="Ma J."/>
        </authorList>
    </citation>
    <scope>NUCLEOTIDE SEQUENCE [LARGE SCALE GENOMIC DNA]</scope>
    <source>
        <strain evidence="9">NBRC 108728</strain>
    </source>
</reference>
<feature type="transmembrane region" description="Helical" evidence="7">
    <location>
        <begin position="272"/>
        <end position="294"/>
    </location>
</feature>
<evidence type="ECO:0000256" key="7">
    <source>
        <dbReference type="SAM" id="Phobius"/>
    </source>
</evidence>
<feature type="region of interest" description="Disordered" evidence="6">
    <location>
        <begin position="1"/>
        <end position="25"/>
    </location>
</feature>
<dbReference type="PANTHER" id="PTHR30213:SF0">
    <property type="entry name" value="UPF0761 MEMBRANE PROTEIN YIHY"/>
    <property type="match status" value="1"/>
</dbReference>
<feature type="transmembrane region" description="Helical" evidence="7">
    <location>
        <begin position="203"/>
        <end position="227"/>
    </location>
</feature>
<feature type="compositionally biased region" description="Basic and acidic residues" evidence="6">
    <location>
        <begin position="321"/>
        <end position="335"/>
    </location>
</feature>
<evidence type="ECO:0000256" key="6">
    <source>
        <dbReference type="SAM" id="MobiDB-lite"/>
    </source>
</evidence>
<keyword evidence="2" id="KW-1003">Cell membrane</keyword>
<evidence type="ECO:0008006" key="10">
    <source>
        <dbReference type="Google" id="ProtNLM"/>
    </source>
</evidence>
<keyword evidence="5 7" id="KW-0472">Membrane</keyword>
<evidence type="ECO:0000313" key="8">
    <source>
        <dbReference type="EMBL" id="BDZ48232.1"/>
    </source>
</evidence>
<keyword evidence="4 7" id="KW-1133">Transmembrane helix</keyword>
<name>A0ABM8GIN0_9MICO</name>
<keyword evidence="9" id="KW-1185">Reference proteome</keyword>
<evidence type="ECO:0000256" key="3">
    <source>
        <dbReference type="ARBA" id="ARBA00022692"/>
    </source>
</evidence>
<evidence type="ECO:0000256" key="2">
    <source>
        <dbReference type="ARBA" id="ARBA00022475"/>
    </source>
</evidence>
<evidence type="ECO:0000256" key="4">
    <source>
        <dbReference type="ARBA" id="ARBA00022989"/>
    </source>
</evidence>
<dbReference type="Proteomes" id="UP001321486">
    <property type="component" value="Chromosome"/>
</dbReference>
<evidence type="ECO:0000313" key="9">
    <source>
        <dbReference type="Proteomes" id="UP001321486"/>
    </source>
</evidence>
<dbReference type="InterPro" id="IPR017039">
    <property type="entry name" value="Virul_fac_BrkB"/>
</dbReference>
<feature type="region of interest" description="Disordered" evidence="6">
    <location>
        <begin position="309"/>
        <end position="335"/>
    </location>
</feature>
<comment type="subcellular location">
    <subcellularLocation>
        <location evidence="1">Cell membrane</location>
        <topology evidence="1">Multi-pass membrane protein</topology>
    </subcellularLocation>
</comment>